<dbReference type="EMBL" id="CAEZSR010000242">
    <property type="protein sequence ID" value="CAB4592508.1"/>
    <property type="molecule type" value="Genomic_DNA"/>
</dbReference>
<proteinExistence type="predicted"/>
<organism evidence="2">
    <name type="scientific">freshwater metagenome</name>
    <dbReference type="NCBI Taxonomy" id="449393"/>
    <lineage>
        <taxon>unclassified sequences</taxon>
        <taxon>metagenomes</taxon>
        <taxon>ecological metagenomes</taxon>
    </lineage>
</organism>
<feature type="compositionally biased region" description="Polar residues" evidence="1">
    <location>
        <begin position="33"/>
        <end position="44"/>
    </location>
</feature>
<feature type="compositionally biased region" description="Polar residues" evidence="1">
    <location>
        <begin position="71"/>
        <end position="87"/>
    </location>
</feature>
<evidence type="ECO:0000313" key="2">
    <source>
        <dbReference type="EMBL" id="CAB4592508.1"/>
    </source>
</evidence>
<feature type="compositionally biased region" description="Low complexity" evidence="1">
    <location>
        <begin position="13"/>
        <end position="22"/>
    </location>
</feature>
<dbReference type="AlphaFoldDB" id="A0A6J6G6U1"/>
<feature type="compositionally biased region" description="Polar residues" evidence="1">
    <location>
        <begin position="96"/>
        <end position="112"/>
    </location>
</feature>
<feature type="region of interest" description="Disordered" evidence="1">
    <location>
        <begin position="1"/>
        <end position="112"/>
    </location>
</feature>
<name>A0A6J6G6U1_9ZZZZ</name>
<reference evidence="2" key="1">
    <citation type="submission" date="2020-05" db="EMBL/GenBank/DDBJ databases">
        <authorList>
            <person name="Chiriac C."/>
            <person name="Salcher M."/>
            <person name="Ghai R."/>
            <person name="Kavagutti S V."/>
        </authorList>
    </citation>
    <scope>NUCLEOTIDE SEQUENCE</scope>
</reference>
<sequence length="112" mass="11166">MGMLDPSQFVRVSPSAAPSAPAVDPGAIPTLASFETGSIGTPSAGSVHGVGTTATGSVPVTDGSRPAVPSMSLNPMSLNPMSLNPMSLNPRLPGADTTSQETLDTEGSFTPQ</sequence>
<gene>
    <name evidence="2" type="ORF">UFOPK1493_03819</name>
</gene>
<protein>
    <submittedName>
        <fullName evidence="2">Unannotated protein</fullName>
    </submittedName>
</protein>
<accession>A0A6J6G6U1</accession>
<evidence type="ECO:0000256" key="1">
    <source>
        <dbReference type="SAM" id="MobiDB-lite"/>
    </source>
</evidence>